<evidence type="ECO:0000313" key="1">
    <source>
        <dbReference type="EMBL" id="KAJ1079773.1"/>
    </source>
</evidence>
<comment type="caution">
    <text evidence="1">The sequence shown here is derived from an EMBL/GenBank/DDBJ whole genome shotgun (WGS) entry which is preliminary data.</text>
</comment>
<dbReference type="Proteomes" id="UP001066276">
    <property type="component" value="Chromosome 12"/>
</dbReference>
<dbReference type="EMBL" id="JANPWB010000016">
    <property type="protein sequence ID" value="KAJ1079773.1"/>
    <property type="molecule type" value="Genomic_DNA"/>
</dbReference>
<organism evidence="1 2">
    <name type="scientific">Pleurodeles waltl</name>
    <name type="common">Iberian ribbed newt</name>
    <dbReference type="NCBI Taxonomy" id="8319"/>
    <lineage>
        <taxon>Eukaryota</taxon>
        <taxon>Metazoa</taxon>
        <taxon>Chordata</taxon>
        <taxon>Craniata</taxon>
        <taxon>Vertebrata</taxon>
        <taxon>Euteleostomi</taxon>
        <taxon>Amphibia</taxon>
        <taxon>Batrachia</taxon>
        <taxon>Caudata</taxon>
        <taxon>Salamandroidea</taxon>
        <taxon>Salamandridae</taxon>
        <taxon>Pleurodelinae</taxon>
        <taxon>Pleurodeles</taxon>
    </lineage>
</organism>
<name>A0AAV7KSC8_PLEWA</name>
<sequence length="223" mass="25578">MTDLAPALLYYQSVTDLAPALLYYQSVTDLAPALLYYDRVTDLAPALLYYHRMPDPAPALLYYQSVTDLAPGLLYYDRVTDLAPALLYYHRMPDPAPALLYYQSVTDPAPALLYLPRAHLALGPVPRPGMPPWALIVRMFNYREKDAMLQYAGAHGPSRYEDKLIHIYPDCTRWIQDLFNGFPVVKRKHDIKYSLVFRARLGVQHDGKVHIYESAIFQITVHY</sequence>
<protein>
    <submittedName>
        <fullName evidence="1">Uncharacterized protein</fullName>
    </submittedName>
</protein>
<dbReference type="Gene3D" id="3.30.70.1820">
    <property type="entry name" value="L1 transposable element, RRM domain"/>
    <property type="match status" value="1"/>
</dbReference>
<dbReference type="AlphaFoldDB" id="A0AAV7KSC8"/>
<proteinExistence type="predicted"/>
<accession>A0AAV7KSC8</accession>
<evidence type="ECO:0000313" key="2">
    <source>
        <dbReference type="Proteomes" id="UP001066276"/>
    </source>
</evidence>
<gene>
    <name evidence="1" type="ORF">NDU88_000010</name>
</gene>
<reference evidence="1" key="1">
    <citation type="journal article" date="2022" name="bioRxiv">
        <title>Sequencing and chromosome-scale assembly of the giantPleurodeles waltlgenome.</title>
        <authorList>
            <person name="Brown T."/>
            <person name="Elewa A."/>
            <person name="Iarovenko S."/>
            <person name="Subramanian E."/>
            <person name="Araus A.J."/>
            <person name="Petzold A."/>
            <person name="Susuki M."/>
            <person name="Suzuki K.-i.T."/>
            <person name="Hayashi T."/>
            <person name="Toyoda A."/>
            <person name="Oliveira C."/>
            <person name="Osipova E."/>
            <person name="Leigh N.D."/>
            <person name="Simon A."/>
            <person name="Yun M.H."/>
        </authorList>
    </citation>
    <scope>NUCLEOTIDE SEQUENCE</scope>
    <source>
        <strain evidence="1">20211129_DDA</strain>
        <tissue evidence="1">Liver</tissue>
    </source>
</reference>
<keyword evidence="2" id="KW-1185">Reference proteome</keyword>